<name>A0A0D2QD52_HYPSF</name>
<dbReference type="AlphaFoldDB" id="A0A0D2QD52"/>
<protein>
    <submittedName>
        <fullName evidence="2">Uncharacterized protein</fullName>
    </submittedName>
</protein>
<reference evidence="3" key="1">
    <citation type="submission" date="2014-04" db="EMBL/GenBank/DDBJ databases">
        <title>Evolutionary Origins and Diversification of the Mycorrhizal Mutualists.</title>
        <authorList>
            <consortium name="DOE Joint Genome Institute"/>
            <consortium name="Mycorrhizal Genomics Consortium"/>
            <person name="Kohler A."/>
            <person name="Kuo A."/>
            <person name="Nagy L.G."/>
            <person name="Floudas D."/>
            <person name="Copeland A."/>
            <person name="Barry K.W."/>
            <person name="Cichocki N."/>
            <person name="Veneault-Fourrey C."/>
            <person name="LaButti K."/>
            <person name="Lindquist E.A."/>
            <person name="Lipzen A."/>
            <person name="Lundell T."/>
            <person name="Morin E."/>
            <person name="Murat C."/>
            <person name="Riley R."/>
            <person name="Ohm R."/>
            <person name="Sun H."/>
            <person name="Tunlid A."/>
            <person name="Henrissat B."/>
            <person name="Grigoriev I.V."/>
            <person name="Hibbett D.S."/>
            <person name="Martin F."/>
        </authorList>
    </citation>
    <scope>NUCLEOTIDE SEQUENCE [LARGE SCALE GENOMIC DNA]</scope>
    <source>
        <strain evidence="3">FD-334 SS-4</strain>
    </source>
</reference>
<organism evidence="2 3">
    <name type="scientific">Hypholoma sublateritium (strain FD-334 SS-4)</name>
    <dbReference type="NCBI Taxonomy" id="945553"/>
    <lineage>
        <taxon>Eukaryota</taxon>
        <taxon>Fungi</taxon>
        <taxon>Dikarya</taxon>
        <taxon>Basidiomycota</taxon>
        <taxon>Agaricomycotina</taxon>
        <taxon>Agaricomycetes</taxon>
        <taxon>Agaricomycetidae</taxon>
        <taxon>Agaricales</taxon>
        <taxon>Agaricineae</taxon>
        <taxon>Strophariaceae</taxon>
        <taxon>Hypholoma</taxon>
    </lineage>
</organism>
<evidence type="ECO:0000256" key="1">
    <source>
        <dbReference type="SAM" id="MobiDB-lite"/>
    </source>
</evidence>
<proteinExistence type="predicted"/>
<evidence type="ECO:0000313" key="3">
    <source>
        <dbReference type="Proteomes" id="UP000054270"/>
    </source>
</evidence>
<evidence type="ECO:0000313" key="2">
    <source>
        <dbReference type="EMBL" id="KJA29550.1"/>
    </source>
</evidence>
<dbReference type="EMBL" id="KN817518">
    <property type="protein sequence ID" value="KJA29550.1"/>
    <property type="molecule type" value="Genomic_DNA"/>
</dbReference>
<dbReference type="Proteomes" id="UP000054270">
    <property type="component" value="Unassembled WGS sequence"/>
</dbReference>
<keyword evidence="3" id="KW-1185">Reference proteome</keyword>
<gene>
    <name evidence="2" type="ORF">HYPSUDRAFT_221497</name>
</gene>
<feature type="region of interest" description="Disordered" evidence="1">
    <location>
        <begin position="36"/>
        <end position="58"/>
    </location>
</feature>
<accession>A0A0D2QD52</accession>
<sequence>MHNDILMCLRRTLTCLQEANSNTAACNLPGPHRATEAHARRGETKTCPIRGGTRAPDLARRAGRAQAHLKTELPEYIVMLGNAPGGRRPRPPAERSRALVIVLRGLCNASSTRRSYLRKHMQCVDRQSLTVTAEDSAACLPVARLAHGFGWPGSPGAECARVNEAHMSSYAIPSIRRRAIYRCR</sequence>